<keyword evidence="4" id="KW-1185">Reference proteome</keyword>
<keyword evidence="1" id="KW-0175">Coiled coil</keyword>
<sequence length="109" mass="12282">MKGQDMAGTSRENPSADPLMKEWTAEMIKKLGSELEEVKKKLKEHSESKSEEEKKKILEEITKKLEVSGCSNDQLLQWVNSNPKEVSNMLERAAQRKSYGPTFARALGG</sequence>
<dbReference type="AlphaFoldDB" id="A0A8T0QEI6"/>
<organism evidence="3 4">
    <name type="scientific">Panicum virgatum</name>
    <name type="common">Blackwell switchgrass</name>
    <dbReference type="NCBI Taxonomy" id="38727"/>
    <lineage>
        <taxon>Eukaryota</taxon>
        <taxon>Viridiplantae</taxon>
        <taxon>Streptophyta</taxon>
        <taxon>Embryophyta</taxon>
        <taxon>Tracheophyta</taxon>
        <taxon>Spermatophyta</taxon>
        <taxon>Magnoliopsida</taxon>
        <taxon>Liliopsida</taxon>
        <taxon>Poales</taxon>
        <taxon>Poaceae</taxon>
        <taxon>PACMAD clade</taxon>
        <taxon>Panicoideae</taxon>
        <taxon>Panicodae</taxon>
        <taxon>Paniceae</taxon>
        <taxon>Panicinae</taxon>
        <taxon>Panicum</taxon>
        <taxon>Panicum sect. Hiantes</taxon>
    </lineage>
</organism>
<proteinExistence type="predicted"/>
<reference evidence="3" key="1">
    <citation type="submission" date="2020-05" db="EMBL/GenBank/DDBJ databases">
        <title>WGS assembly of Panicum virgatum.</title>
        <authorList>
            <person name="Lovell J.T."/>
            <person name="Jenkins J."/>
            <person name="Shu S."/>
            <person name="Juenger T.E."/>
            <person name="Schmutz J."/>
        </authorList>
    </citation>
    <scope>NUCLEOTIDE SEQUENCE</scope>
    <source>
        <strain evidence="3">AP13</strain>
    </source>
</reference>
<evidence type="ECO:0000256" key="1">
    <source>
        <dbReference type="SAM" id="Coils"/>
    </source>
</evidence>
<evidence type="ECO:0000256" key="2">
    <source>
        <dbReference type="SAM" id="MobiDB-lite"/>
    </source>
</evidence>
<feature type="coiled-coil region" evidence="1">
    <location>
        <begin position="28"/>
        <end position="55"/>
    </location>
</feature>
<dbReference type="Proteomes" id="UP000823388">
    <property type="component" value="Chromosome 7K"/>
</dbReference>
<dbReference type="SUPFAM" id="SSF90250">
    <property type="entry name" value="Troponin coil-coiled subunits"/>
    <property type="match status" value="1"/>
</dbReference>
<evidence type="ECO:0000313" key="3">
    <source>
        <dbReference type="EMBL" id="KAG2571628.1"/>
    </source>
</evidence>
<dbReference type="EMBL" id="CM029049">
    <property type="protein sequence ID" value="KAG2571628.1"/>
    <property type="molecule type" value="Genomic_DNA"/>
</dbReference>
<dbReference type="InterPro" id="IPR038077">
    <property type="entry name" value="Troponin_sf"/>
</dbReference>
<evidence type="ECO:0000313" key="4">
    <source>
        <dbReference type="Proteomes" id="UP000823388"/>
    </source>
</evidence>
<protein>
    <submittedName>
        <fullName evidence="3">Uncharacterized protein</fullName>
    </submittedName>
</protein>
<gene>
    <name evidence="3" type="ORF">PVAP13_7KG108820</name>
</gene>
<accession>A0A8T0QEI6</accession>
<comment type="caution">
    <text evidence="3">The sequence shown here is derived from an EMBL/GenBank/DDBJ whole genome shotgun (WGS) entry which is preliminary data.</text>
</comment>
<name>A0A8T0QEI6_PANVG</name>
<feature type="region of interest" description="Disordered" evidence="2">
    <location>
        <begin position="1"/>
        <end position="20"/>
    </location>
</feature>